<evidence type="ECO:0000313" key="3">
    <source>
        <dbReference type="EMBL" id="MED6136844.1"/>
    </source>
</evidence>
<evidence type="ECO:0000256" key="2">
    <source>
        <dbReference type="SAM" id="Phobius"/>
    </source>
</evidence>
<feature type="region of interest" description="Disordered" evidence="1">
    <location>
        <begin position="59"/>
        <end position="84"/>
    </location>
</feature>
<dbReference type="EMBL" id="JASCZI010060929">
    <property type="protein sequence ID" value="MED6136844.1"/>
    <property type="molecule type" value="Genomic_DNA"/>
</dbReference>
<sequence>MVTREKHEQALGAFEYKMGLERLQQDWEDEDIDWWIVAAILITSSYLVMYTSLVAMDNNNTPSKEEVDSPQESSFDFEFSSDESDDMMGVDLIRPKQMESTLSVRKS</sequence>
<name>A0ABU6SL46_9FABA</name>
<evidence type="ECO:0000256" key="1">
    <source>
        <dbReference type="SAM" id="MobiDB-lite"/>
    </source>
</evidence>
<feature type="transmembrane region" description="Helical" evidence="2">
    <location>
        <begin position="34"/>
        <end position="55"/>
    </location>
</feature>
<evidence type="ECO:0000313" key="4">
    <source>
        <dbReference type="Proteomes" id="UP001341840"/>
    </source>
</evidence>
<reference evidence="3 4" key="1">
    <citation type="journal article" date="2023" name="Plants (Basel)">
        <title>Bridging the Gap: Combining Genomics and Transcriptomics Approaches to Understand Stylosanthes scabra, an Orphan Legume from the Brazilian Caatinga.</title>
        <authorList>
            <person name="Ferreira-Neto J.R.C."/>
            <person name="da Silva M.D."/>
            <person name="Binneck E."/>
            <person name="de Melo N.F."/>
            <person name="da Silva R.H."/>
            <person name="de Melo A.L.T.M."/>
            <person name="Pandolfi V."/>
            <person name="Bustamante F.O."/>
            <person name="Brasileiro-Vidal A.C."/>
            <person name="Benko-Iseppon A.M."/>
        </authorList>
    </citation>
    <scope>NUCLEOTIDE SEQUENCE [LARGE SCALE GENOMIC DNA]</scope>
    <source>
        <tissue evidence="3">Leaves</tissue>
    </source>
</reference>
<organism evidence="3 4">
    <name type="scientific">Stylosanthes scabra</name>
    <dbReference type="NCBI Taxonomy" id="79078"/>
    <lineage>
        <taxon>Eukaryota</taxon>
        <taxon>Viridiplantae</taxon>
        <taxon>Streptophyta</taxon>
        <taxon>Embryophyta</taxon>
        <taxon>Tracheophyta</taxon>
        <taxon>Spermatophyta</taxon>
        <taxon>Magnoliopsida</taxon>
        <taxon>eudicotyledons</taxon>
        <taxon>Gunneridae</taxon>
        <taxon>Pentapetalae</taxon>
        <taxon>rosids</taxon>
        <taxon>fabids</taxon>
        <taxon>Fabales</taxon>
        <taxon>Fabaceae</taxon>
        <taxon>Papilionoideae</taxon>
        <taxon>50 kb inversion clade</taxon>
        <taxon>dalbergioids sensu lato</taxon>
        <taxon>Dalbergieae</taxon>
        <taxon>Pterocarpus clade</taxon>
        <taxon>Stylosanthes</taxon>
    </lineage>
</organism>
<keyword evidence="2" id="KW-0812">Transmembrane</keyword>
<keyword evidence="2" id="KW-1133">Transmembrane helix</keyword>
<keyword evidence="2" id="KW-0472">Membrane</keyword>
<keyword evidence="4" id="KW-1185">Reference proteome</keyword>
<accession>A0ABU6SL46</accession>
<protein>
    <submittedName>
        <fullName evidence="3">Uncharacterized protein</fullName>
    </submittedName>
</protein>
<gene>
    <name evidence="3" type="ORF">PIB30_059577</name>
</gene>
<comment type="caution">
    <text evidence="3">The sequence shown here is derived from an EMBL/GenBank/DDBJ whole genome shotgun (WGS) entry which is preliminary data.</text>
</comment>
<proteinExistence type="predicted"/>
<dbReference type="Proteomes" id="UP001341840">
    <property type="component" value="Unassembled WGS sequence"/>
</dbReference>